<name>A0A914RYI9_PAREQ</name>
<sequence>MSRFQLLLNPEHPYNFEYTPEWKGIDKEVMVSEAAHRETVIAP</sequence>
<keyword evidence="1" id="KW-1185">Reference proteome</keyword>
<evidence type="ECO:0000313" key="2">
    <source>
        <dbReference type="WBParaSite" id="PEQ_0001157001-mRNA-1"/>
    </source>
</evidence>
<accession>A0A914RYI9</accession>
<reference evidence="2" key="1">
    <citation type="submission" date="2022-11" db="UniProtKB">
        <authorList>
            <consortium name="WormBaseParasite"/>
        </authorList>
    </citation>
    <scope>IDENTIFICATION</scope>
</reference>
<proteinExistence type="predicted"/>
<dbReference type="AlphaFoldDB" id="A0A914RYI9"/>
<organism evidence="1 2">
    <name type="scientific">Parascaris equorum</name>
    <name type="common">Equine roundworm</name>
    <dbReference type="NCBI Taxonomy" id="6256"/>
    <lineage>
        <taxon>Eukaryota</taxon>
        <taxon>Metazoa</taxon>
        <taxon>Ecdysozoa</taxon>
        <taxon>Nematoda</taxon>
        <taxon>Chromadorea</taxon>
        <taxon>Rhabditida</taxon>
        <taxon>Spirurina</taxon>
        <taxon>Ascaridomorpha</taxon>
        <taxon>Ascaridoidea</taxon>
        <taxon>Ascarididae</taxon>
        <taxon>Parascaris</taxon>
    </lineage>
</organism>
<dbReference type="Proteomes" id="UP000887564">
    <property type="component" value="Unplaced"/>
</dbReference>
<dbReference type="WBParaSite" id="PEQ_0001157001-mRNA-1">
    <property type="protein sequence ID" value="PEQ_0001157001-mRNA-1"/>
    <property type="gene ID" value="PEQ_0001157001"/>
</dbReference>
<evidence type="ECO:0000313" key="1">
    <source>
        <dbReference type="Proteomes" id="UP000887564"/>
    </source>
</evidence>
<protein>
    <submittedName>
        <fullName evidence="2">Uncharacterized protein</fullName>
    </submittedName>
</protein>